<dbReference type="Pfam" id="PF08240">
    <property type="entry name" value="ADH_N"/>
    <property type="match status" value="1"/>
</dbReference>
<feature type="domain" description="Ketosynthase family 3 (KS3)" evidence="17">
    <location>
        <begin position="1543"/>
        <end position="1982"/>
    </location>
</feature>
<evidence type="ECO:0000256" key="4">
    <source>
        <dbReference type="ARBA" id="ARBA00022450"/>
    </source>
</evidence>
<dbReference type="InterPro" id="IPR049552">
    <property type="entry name" value="PKS_DH_N"/>
</dbReference>
<evidence type="ECO:0000259" key="17">
    <source>
        <dbReference type="PROSITE" id="PS52004"/>
    </source>
</evidence>
<dbReference type="InterPro" id="IPR029063">
    <property type="entry name" value="SAM-dependent_MTases_sf"/>
</dbReference>
<feature type="region of interest" description="N-terminal hotdog fold" evidence="15">
    <location>
        <begin position="2173"/>
        <end position="2299"/>
    </location>
</feature>
<evidence type="ECO:0000256" key="5">
    <source>
        <dbReference type="ARBA" id="ARBA00022490"/>
    </source>
</evidence>
<feature type="active site" description="Proton acceptor; for dehydratase activity" evidence="15">
    <location>
        <position position="2202"/>
    </location>
</feature>
<dbReference type="InterPro" id="IPR013149">
    <property type="entry name" value="ADH-like_C"/>
</dbReference>
<dbReference type="SMART" id="SM00825">
    <property type="entry name" value="PKS_KS"/>
    <property type="match status" value="2"/>
</dbReference>
<dbReference type="Pfam" id="PF21089">
    <property type="entry name" value="PKS_DH_N"/>
    <property type="match status" value="2"/>
</dbReference>
<dbReference type="Gene3D" id="3.40.50.720">
    <property type="entry name" value="NAD(P)-binding Rossmann-like Domain"/>
    <property type="match status" value="3"/>
</dbReference>
<dbReference type="SUPFAM" id="SSF51735">
    <property type="entry name" value="NAD(P)-binding Rossmann-fold domains"/>
    <property type="match status" value="4"/>
</dbReference>
<dbReference type="GO" id="GO:0005737">
    <property type="term" value="C:cytoplasm"/>
    <property type="evidence" value="ECO:0007669"/>
    <property type="project" value="UniProtKB-SubCell"/>
</dbReference>
<dbReference type="FunFam" id="3.40.50.150:FF:000650">
    <property type="entry name" value="Polyketide synthase RzxC"/>
    <property type="match status" value="1"/>
</dbReference>
<keyword evidence="13" id="KW-0012">Acyltransferase</keyword>
<dbReference type="InterPro" id="IPR011032">
    <property type="entry name" value="GroES-like_sf"/>
</dbReference>
<proteinExistence type="predicted"/>
<feature type="region of interest" description="C-terminal hotdog fold" evidence="15">
    <location>
        <begin position="2329"/>
        <end position="2483"/>
    </location>
</feature>
<dbReference type="Gene3D" id="1.10.1200.10">
    <property type="entry name" value="ACP-like"/>
    <property type="match status" value="2"/>
</dbReference>
<dbReference type="SMART" id="SM00823">
    <property type="entry name" value="PKS_PP"/>
    <property type="match status" value="2"/>
</dbReference>
<dbReference type="EMBL" id="BAOS01000010">
    <property type="protein sequence ID" value="GAX60250.1"/>
    <property type="molecule type" value="Genomic_DNA"/>
</dbReference>
<dbReference type="Gene3D" id="3.10.129.110">
    <property type="entry name" value="Polyketide synthase dehydratase"/>
    <property type="match status" value="2"/>
</dbReference>
<dbReference type="Pfam" id="PF08659">
    <property type="entry name" value="KR"/>
    <property type="match status" value="2"/>
</dbReference>
<evidence type="ECO:0000256" key="13">
    <source>
        <dbReference type="ARBA" id="ARBA00023315"/>
    </source>
</evidence>
<comment type="caution">
    <text evidence="19">The sequence shown here is derived from an EMBL/GenBank/DDBJ whole genome shotgun (WGS) entry which is preliminary data.</text>
</comment>
<dbReference type="PROSITE" id="PS00012">
    <property type="entry name" value="PHOSPHOPANTETHEINE"/>
    <property type="match status" value="1"/>
</dbReference>
<dbReference type="InterPro" id="IPR036736">
    <property type="entry name" value="ACP-like_sf"/>
</dbReference>
<gene>
    <name evidence="19" type="ORF">SCALIN_C10_0010</name>
</gene>
<dbReference type="Pfam" id="PF00107">
    <property type="entry name" value="ADH_zinc_N"/>
    <property type="match status" value="1"/>
</dbReference>
<evidence type="ECO:0000256" key="10">
    <source>
        <dbReference type="ARBA" id="ARBA00022857"/>
    </source>
</evidence>
<dbReference type="GO" id="GO:0004315">
    <property type="term" value="F:3-oxoacyl-[acyl-carrier-protein] synthase activity"/>
    <property type="evidence" value="ECO:0007669"/>
    <property type="project" value="InterPro"/>
</dbReference>
<evidence type="ECO:0000256" key="6">
    <source>
        <dbReference type="ARBA" id="ARBA00022553"/>
    </source>
</evidence>
<dbReference type="SUPFAM" id="SSF47336">
    <property type="entry name" value="ACP-like"/>
    <property type="match status" value="2"/>
</dbReference>
<dbReference type="RefSeq" id="WP_096893537.1">
    <property type="nucleotide sequence ID" value="NZ_BAOS01000010.1"/>
</dbReference>
<comment type="function">
    <text evidence="14">Involved in production of the polyketide antibiotic thailandamide.</text>
</comment>
<feature type="active site" description="Proton donor; for dehydratase activity" evidence="15">
    <location>
        <position position="2391"/>
    </location>
</feature>
<dbReference type="InterPro" id="IPR042104">
    <property type="entry name" value="PKS_dehydratase_sf"/>
</dbReference>
<dbReference type="SUPFAM" id="SSF53335">
    <property type="entry name" value="S-adenosyl-L-methionine-dependent methyltransferases"/>
    <property type="match status" value="1"/>
</dbReference>
<dbReference type="Gene3D" id="3.40.47.10">
    <property type="match status" value="2"/>
</dbReference>
<dbReference type="Pfam" id="PF00109">
    <property type="entry name" value="ketoacyl-synt"/>
    <property type="match status" value="2"/>
</dbReference>
<evidence type="ECO:0000259" key="16">
    <source>
        <dbReference type="PROSITE" id="PS50075"/>
    </source>
</evidence>
<dbReference type="PROSITE" id="PS52019">
    <property type="entry name" value="PKS_MFAS_DH"/>
    <property type="match status" value="2"/>
</dbReference>
<evidence type="ECO:0000313" key="19">
    <source>
        <dbReference type="EMBL" id="GAX60250.1"/>
    </source>
</evidence>
<dbReference type="InterPro" id="IPR020843">
    <property type="entry name" value="ER"/>
</dbReference>
<keyword evidence="20" id="KW-1185">Reference proteome</keyword>
<dbReference type="PANTHER" id="PTHR43775">
    <property type="entry name" value="FATTY ACID SYNTHASE"/>
    <property type="match status" value="1"/>
</dbReference>
<evidence type="ECO:0000256" key="14">
    <source>
        <dbReference type="ARBA" id="ARBA00054155"/>
    </source>
</evidence>
<dbReference type="CDD" id="cd00833">
    <property type="entry name" value="PKS"/>
    <property type="match status" value="2"/>
</dbReference>
<comment type="function">
    <text evidence="1">Involved in some intermediate steps for the synthesis of the antibiotic polyketide bacillaene which is involved in secondary metabolism.</text>
</comment>
<dbReference type="GO" id="GO:0004312">
    <property type="term" value="F:fatty acid synthase activity"/>
    <property type="evidence" value="ECO:0007669"/>
    <property type="project" value="TreeGrafter"/>
</dbReference>
<feature type="active site" description="Proton donor; for dehydratase activity" evidence="15">
    <location>
        <position position="849"/>
    </location>
</feature>
<dbReference type="InterPro" id="IPR049551">
    <property type="entry name" value="PKS_DH_C"/>
</dbReference>
<dbReference type="GO" id="GO:0031177">
    <property type="term" value="F:phosphopantetheine binding"/>
    <property type="evidence" value="ECO:0007669"/>
    <property type="project" value="InterPro"/>
</dbReference>
<dbReference type="Pfam" id="PF00550">
    <property type="entry name" value="PP-binding"/>
    <property type="match status" value="2"/>
</dbReference>
<dbReference type="Pfam" id="PF02801">
    <property type="entry name" value="Ketoacyl-synt_C"/>
    <property type="match status" value="2"/>
</dbReference>
<dbReference type="InterPro" id="IPR049900">
    <property type="entry name" value="PKS_mFAS_DH"/>
</dbReference>
<dbReference type="InterPro" id="IPR016039">
    <property type="entry name" value="Thiolase-like"/>
</dbReference>
<dbReference type="CDD" id="cd08953">
    <property type="entry name" value="KR_2_SDR_x"/>
    <property type="match status" value="2"/>
</dbReference>
<dbReference type="InterPro" id="IPR013154">
    <property type="entry name" value="ADH-like_N"/>
</dbReference>
<evidence type="ECO:0000256" key="3">
    <source>
        <dbReference type="ARBA" id="ARBA00004789"/>
    </source>
</evidence>
<dbReference type="InterPro" id="IPR054514">
    <property type="entry name" value="RhiE-like_linker"/>
</dbReference>
<dbReference type="InterPro" id="IPR020806">
    <property type="entry name" value="PKS_PP-bd"/>
</dbReference>
<dbReference type="Gene3D" id="3.90.180.10">
    <property type="entry name" value="Medium-chain alcohol dehydrogenases, catalytic domain"/>
    <property type="match status" value="1"/>
</dbReference>
<keyword evidence="5" id="KW-0963">Cytoplasm</keyword>
<dbReference type="SMART" id="SM00829">
    <property type="entry name" value="PKS_ER"/>
    <property type="match status" value="1"/>
</dbReference>
<dbReference type="FunFam" id="3.40.47.10:FF:000042">
    <property type="entry name" value="Polyketide synthase Pks13"/>
    <property type="match status" value="1"/>
</dbReference>
<dbReference type="PROSITE" id="PS00606">
    <property type="entry name" value="KS3_1"/>
    <property type="match status" value="1"/>
</dbReference>
<keyword evidence="8" id="KW-0677">Repeat</keyword>
<evidence type="ECO:0000256" key="12">
    <source>
        <dbReference type="ARBA" id="ARBA00023268"/>
    </source>
</evidence>
<dbReference type="InterPro" id="IPR014030">
    <property type="entry name" value="Ketoacyl_synth_N"/>
</dbReference>
<dbReference type="FunFam" id="3.40.47.10:FF:000019">
    <property type="entry name" value="Polyketide synthase type I"/>
    <property type="match status" value="1"/>
</dbReference>
<dbReference type="SMART" id="SM00826">
    <property type="entry name" value="PKS_DH"/>
    <property type="match status" value="2"/>
</dbReference>
<evidence type="ECO:0000259" key="18">
    <source>
        <dbReference type="PROSITE" id="PS52019"/>
    </source>
</evidence>
<dbReference type="InterPro" id="IPR057326">
    <property type="entry name" value="KR_dom"/>
</dbReference>
<dbReference type="InterPro" id="IPR050091">
    <property type="entry name" value="PKS_NRPS_Biosynth_Enz"/>
</dbReference>
<organism evidence="19 20">
    <name type="scientific">Candidatus Scalindua japonica</name>
    <dbReference type="NCBI Taxonomy" id="1284222"/>
    <lineage>
        <taxon>Bacteria</taxon>
        <taxon>Pseudomonadati</taxon>
        <taxon>Planctomycetota</taxon>
        <taxon>Candidatus Brocadiia</taxon>
        <taxon>Candidatus Brocadiales</taxon>
        <taxon>Candidatus Scalinduaceae</taxon>
        <taxon>Candidatus Scalindua</taxon>
    </lineage>
</organism>
<evidence type="ECO:0000256" key="15">
    <source>
        <dbReference type="PROSITE-ProRule" id="PRU01363"/>
    </source>
</evidence>
<dbReference type="Gene3D" id="1.10.1240.100">
    <property type="match status" value="2"/>
</dbReference>
<feature type="domain" description="Ketosynthase family 3 (KS3)" evidence="17">
    <location>
        <begin position="10"/>
        <end position="436"/>
    </location>
</feature>
<keyword evidence="6" id="KW-0597">Phosphoprotein</keyword>
<feature type="active site" description="Proton acceptor; for dehydratase activity" evidence="15">
    <location>
        <position position="676"/>
    </location>
</feature>
<dbReference type="PANTHER" id="PTHR43775:SF37">
    <property type="entry name" value="SI:DKEY-61P9.11"/>
    <property type="match status" value="1"/>
</dbReference>
<feature type="region of interest" description="N-terminal hotdog fold" evidence="15">
    <location>
        <begin position="647"/>
        <end position="773"/>
    </location>
</feature>
<dbReference type="GO" id="GO:0071770">
    <property type="term" value="P:DIM/DIP cell wall layer assembly"/>
    <property type="evidence" value="ECO:0007669"/>
    <property type="project" value="TreeGrafter"/>
</dbReference>
<keyword evidence="4" id="KW-0596">Phosphopantetheine</keyword>
<evidence type="ECO:0000256" key="7">
    <source>
        <dbReference type="ARBA" id="ARBA00022679"/>
    </source>
</evidence>
<dbReference type="Pfam" id="PF08242">
    <property type="entry name" value="Methyltransf_12"/>
    <property type="match status" value="1"/>
</dbReference>
<dbReference type="InterPro" id="IPR018201">
    <property type="entry name" value="Ketoacyl_synth_AS"/>
</dbReference>
<evidence type="ECO:0000256" key="8">
    <source>
        <dbReference type="ARBA" id="ARBA00022737"/>
    </source>
</evidence>
<dbReference type="CDD" id="cd02440">
    <property type="entry name" value="AdoMet_MTases"/>
    <property type="match status" value="1"/>
</dbReference>
<dbReference type="InterPro" id="IPR013217">
    <property type="entry name" value="Methyltransf_12"/>
</dbReference>
<dbReference type="Pfam" id="PF14765">
    <property type="entry name" value="PS-DH"/>
    <property type="match status" value="2"/>
</dbReference>
<dbReference type="Pfam" id="PF22336">
    <property type="entry name" value="RhiE-like_linker"/>
    <property type="match status" value="2"/>
</dbReference>
<keyword evidence="10" id="KW-0521">NADP</keyword>
<feature type="domain" description="Carrier" evidence="16">
    <location>
        <begin position="3389"/>
        <end position="3466"/>
    </location>
</feature>
<dbReference type="GO" id="GO:0005886">
    <property type="term" value="C:plasma membrane"/>
    <property type="evidence" value="ECO:0007669"/>
    <property type="project" value="TreeGrafter"/>
</dbReference>
<comment type="pathway">
    <text evidence="3">Antibiotic biosynthesis; bacillaene biosynthesis.</text>
</comment>
<dbReference type="SUPFAM" id="SSF50129">
    <property type="entry name" value="GroES-like"/>
    <property type="match status" value="1"/>
</dbReference>
<evidence type="ECO:0000256" key="1">
    <source>
        <dbReference type="ARBA" id="ARBA00003299"/>
    </source>
</evidence>
<dbReference type="InterPro" id="IPR020841">
    <property type="entry name" value="PKS_Beta-ketoAc_synthase_dom"/>
</dbReference>
<keyword evidence="11" id="KW-0443">Lipid metabolism</keyword>
<dbReference type="GO" id="GO:0016491">
    <property type="term" value="F:oxidoreductase activity"/>
    <property type="evidence" value="ECO:0007669"/>
    <property type="project" value="InterPro"/>
</dbReference>
<dbReference type="InterPro" id="IPR020807">
    <property type="entry name" value="PKS_DH"/>
</dbReference>
<dbReference type="PROSITE" id="PS52004">
    <property type="entry name" value="KS3_2"/>
    <property type="match status" value="2"/>
</dbReference>
<feature type="domain" description="Carrier" evidence="16">
    <location>
        <begin position="1409"/>
        <end position="1485"/>
    </location>
</feature>
<feature type="domain" description="PKS/mFAS DH" evidence="18">
    <location>
        <begin position="647"/>
        <end position="947"/>
    </location>
</feature>
<dbReference type="PROSITE" id="PS50075">
    <property type="entry name" value="CARRIER"/>
    <property type="match status" value="2"/>
</dbReference>
<dbReference type="InterPro" id="IPR013968">
    <property type="entry name" value="PKS_KR"/>
</dbReference>
<accession>A0A286TWJ7</accession>
<dbReference type="Gene3D" id="3.40.50.150">
    <property type="entry name" value="Vaccinia Virus protein VP39"/>
    <property type="match status" value="1"/>
</dbReference>
<feature type="region of interest" description="C-terminal hotdog fold" evidence="15">
    <location>
        <begin position="787"/>
        <end position="947"/>
    </location>
</feature>
<evidence type="ECO:0000313" key="20">
    <source>
        <dbReference type="Proteomes" id="UP000218542"/>
    </source>
</evidence>
<feature type="domain" description="PKS/mFAS DH" evidence="18">
    <location>
        <begin position="2173"/>
        <end position="2483"/>
    </location>
</feature>
<evidence type="ECO:0000256" key="9">
    <source>
        <dbReference type="ARBA" id="ARBA00022832"/>
    </source>
</evidence>
<keyword evidence="12" id="KW-0511">Multifunctional enzyme</keyword>
<dbReference type="GO" id="GO:0006633">
    <property type="term" value="P:fatty acid biosynthetic process"/>
    <property type="evidence" value="ECO:0007669"/>
    <property type="project" value="InterPro"/>
</dbReference>
<evidence type="ECO:0000256" key="2">
    <source>
        <dbReference type="ARBA" id="ARBA00004496"/>
    </source>
</evidence>
<keyword evidence="9" id="KW-0276">Fatty acid metabolism</keyword>
<dbReference type="Proteomes" id="UP000218542">
    <property type="component" value="Unassembled WGS sequence"/>
</dbReference>
<dbReference type="InterPro" id="IPR036291">
    <property type="entry name" value="NAD(P)-bd_dom_sf"/>
</dbReference>
<dbReference type="InterPro" id="IPR006162">
    <property type="entry name" value="Ppantetheine_attach_site"/>
</dbReference>
<reference evidence="20" key="1">
    <citation type="journal article" date="2017" name="Environ. Microbiol. Rep.">
        <title>Genetic Diversity of Marine Anaerobic Ammonium-Oxidizing Bacteria as Revealed by Genomic and Proteomic Analyses of 'Candidatus Scalindua japonica'.</title>
        <authorList>
            <person name="Oshiki M."/>
            <person name="Mizuto K."/>
            <person name="Kimura Z."/>
            <person name="Kindaichi T."/>
            <person name="Satoh H."/>
            <person name="Okabe S."/>
        </authorList>
    </citation>
    <scope>NUCLEOTIDE SEQUENCE [LARGE SCALE GENOMIC DNA]</scope>
    <source>
        <strain evidence="20">husup-a2</strain>
    </source>
</reference>
<dbReference type="SUPFAM" id="SSF53901">
    <property type="entry name" value="Thiolase-like"/>
    <property type="match status" value="2"/>
</dbReference>
<dbReference type="SMART" id="SM00822">
    <property type="entry name" value="PKS_KR"/>
    <property type="match status" value="2"/>
</dbReference>
<comment type="subcellular location">
    <subcellularLocation>
        <location evidence="2">Cytoplasm</location>
    </subcellularLocation>
</comment>
<dbReference type="InterPro" id="IPR014031">
    <property type="entry name" value="Ketoacyl_synth_C"/>
</dbReference>
<dbReference type="OrthoDB" id="219272at2"/>
<evidence type="ECO:0000256" key="11">
    <source>
        <dbReference type="ARBA" id="ARBA00023098"/>
    </source>
</evidence>
<protein>
    <submittedName>
        <fullName evidence="19">Beta-ketoacyl synthase</fullName>
    </submittedName>
</protein>
<name>A0A286TWJ7_9BACT</name>
<keyword evidence="7" id="KW-0808">Transferase</keyword>
<sequence>MSDSDRFDNIDGIAIIGMSCRFPGAKNVDEFWQNLRNGTESISLFSDQELKSTGVDLAALSDPAYVKAGFVLEDIELFDASFFNYSPGEAEIIDPQQRLFLECAWEALENSGYDSMSNEGPIGVYAGGSINTYLKNFVPRPELDKSLEVFQALIGNDKDYLASRVSYKLNLTGPSVTIQTACSSSLVAVHMACESLRNLECDMALAGGVRISIPQRVGYYYQEGMVFSPDGHCRAFDAKARGTAFSNGVGIVVLKRLVNALEDGDYIHAVIKGSAINNDGSFKVGFTAPSGKGQESVITESLAVADIEPETVTYIEAHGTGTELGDPIEIKSLKQVFRSTTKKKGFCAIGSVKTNIGHLEQAAGVASLIKTVLALKHKLLPPSLNFEHPNPKIDFENSPFYVNTKLSKWQSDNTARRAGVSSFGIGGTNAHVIVEEFKESRTKTLSYNSKIDSTETILLSARNEERLKEYAKSLISHLKIITKENEYKLDGQQDNILDDSVDKPTLQDIAYTLQVGRQDFEERLAVIVKSKEELIQKLDEYINNKENIEGLYRGNINTNKNKECKIGQSKEEKEFIIQLFNAQKISKIVAFWVSGSEIDWRGIYKNKDCRRVPLPTYPFARERCWLENTEFGVQSAGGGRVGLEVIHPLLHLNTSDLSGQRFSSTFTGQEFFLVDHVVRGHRVLPGVACLEMARVAVKQAAGVLEEGQVGILLKNVVWARPVTVGGQPFQVHIGLYPEENGEITYEIYSQSGAADAMPVIYSQGTAVFSAVKETPKLDLKVLQAECSQRSLSASQCYEAFRSMGMDYGPGHQGIEEVFVGSDSVLAKLSLPISVLDTQEQFVLHPSLIDSALQASIGLMIDTDDLVGAFLADVRDSSLKPTLPFALQELEILDSCTSAMWALLRPSEDTVIGNKAQKLDIDLCDDNGVICVRMKGFSLRVLTGEISDGGTHSIGPGHTTATVGTLILKPCWKEQTVPEEATAPALSEHLVILCEMGDSLKASIETQINGVRCLALQSKQKGIEERFQSYAVIVFEEIKRIISAKHKVNVLVQIVFTIQEEQQLFSGLSGLLRTARLENPTIIGQLVGVSPREVCEGIIEKLKENSRRHVDKQICYQGGKRLVATWGEVEAFPGEKVPWKDHGIYLITGGVGGLGIIFAREIIQKVKDATLVLTGRSPLDEDKQARLKALEVSGARIEYKQVDVTQKNAVAGLIQRIREDFGNLHGIIHSAGVIRNNFILKKTSDELQVVLAPKVTGLTNLDRASKNLPLDFFICFSSGVGVMGNPGQADYATANAFMDAYAKYRNHLVASKQRHGLTLSINWPLWKEGGMQVDETTEKMMKQSIGLIAMDTRVGVQALYQGLASGLSQVMVMEGELERLRATLLDQSFRTEDSETLEENKSVPAIEQELLQEKTANYLVNLLSSVIKLPAHRFEMEAPMEKYGIDSIMVMKLTIQLEKTFGSLSKTLFFEYQNIKELSRYFVESYPAKLAALLGMEGNSETATTKYNDSVTENNSVTSALTTRRRPRFASIRAPSHEEKATNALDIAIIGLSGRYPGARNINEFWKNLRDGKDCITEVPKDRWDHNLYFDEDKNKSGKTYSKWGGFLEGVDQFDPLFFNISPREAEIMDPQERLFLECVFETLEDAGYTREALGMYKSFGLRGNVGIYAGVMYEEYQLYGAEATIQGRPIALSGIPSSIANRVSYFCNFHGPSMAVDTMCSSSLTTIHLACQSLKQGDCQFAIAGGVNLSIHPNKYLLLGQSKFASSKGKCESFGQGGDGYVPGEGVGAVLLKPLSKAIADRDHIYGVIKATAINHGGKTNGYSVPNPNAQASVIGRAFKEAGIDPRTVSYMEAHGTGTSLGDPIEITGLNKAFQEYTQDKQFCAIGSAKSNIGHCESAAGICGVTKVLLQLKHRKLVPSLHSEVLNPNIDFESTPFIVQQKLAEWERPVVWTNGEAREYPRRAGISSFGAGGANAHVVVEEYVPENQEQPQIMISSQDSFIIVLSAKNEDRLNEQVVQLLAAIREQQFSDHHLVEIAYTLQVGREAMEERLAVIVGTVKELEEKLEGFIDGKEGIEYMYRGQVKRNKETLAVFEADGELQEAINKWVQRGKLSKLSDLWVKGLNFDWNKLYGDVKPNRISLPTYPFVRERYWVPETRGERSMARGEEIQRLHPLLHQNTSDFSEQRFSSTFTGQEFFLEDHVVKGRRVLPGVAYLEMARAAVTRAAGNLGEGQMVVRLKDVVWARPVTVGEQPVHVHIGLFPEEDGMVAYEIYSVPENGDEAPVVHSKGKVVLPFEGIHPERNRTTQNKNSAAAVTTLDLNSLRAECSQRTLSSSQCYKTFRAMGIDYGPGHQGIEVVYVGHNKVLAKLFLPSEVSDTADQFVLHPSLMDCALQASIGLMNGPGNSPGIKDSLKLALPFALKELEIFSSCTSTMWALIRYSDGSATGDKVQKLYIDLCDEAGKVCVRMKEFSSRVLEGDFQTNDVSKAASTETYTGPLVGSIMLTPVWDVVSVEKGQAFLSSTDKVVIVGGNKKNRSAIRQYCPQARLLEIHFKDSIDTIAKKLAVYSTIDHILWIAPHNSLESLTEETLIEEQGQGVLLCFRMVKALLLAGYGTKDLGCSFFTIQTQPVHKNDLVDPAHASIHGLIGSMAKEYPNWKVRLFDLEGGCNWPLTDIFSLPADPQGNAWIYRGGEWYRQQLISFHCDSLDQTLYKSGGVYVVVGGAGGIGEAWSEYMIRTYQARVIWIGRRQKDATIQSKLDKLAVLGPVPHYIAADATDLKALQQAYGEIKQRFSQIHGVIHSAIVLLDQSLANMEEERFQAGLSAKVDVSVRIAQVFQKEPLDFVLFFSSMIGFLKNPGQSNYASGCTFKDAFAHQLSRKWPCAVKIINWGYWGSIGIVASKVYHDRMAREGIGSIEPPEAMEALETLLAGPVDQIALLKTLGPLVMEGMNPEEHITLYPEKLLSNIQNMQKPIPKQDVQVQQIKSKVTLQTKEMDTLLSRLLWAQLLSTGLFEQKNSPIADLNTKGGMRDFYNRWLEESIAILARKNYLKLDRESCTVVDTTPMDVNAVWTEWDLKKGLWIDDPNMKAMAVLVEATLRALPEILTGKRLATDILFPNSSMELVEGIYKYNPVADYFNGALADIAVTYIQERLRQDSSAQIRILEIGAGTGGTSTMIFPKLQFFKEHIQEYCYTDISKAFLMYAEKEYGQKNPYLAYKIFDVEAPIAKQDISAGGYDIAVATNVLHATKNIRQTLRNAKAALKTNGLLLLNELSRNTLFSHLTFGLLEGWWLYEDPMLRIPGCPVLSSESWQSVLESEGFQSVMFPAREKHDLGQQIIIAESDGVVRQKRPLKLRETPVKQPSITQNKHLNLQKTKVLSKGADVTGQMIEDHVRMVIRESIAKALKMEEGQIQDDQSFAEYGVDSIIAVNLVNLISKRCNITLQTTILFDYNNVDQLLQYITQKHESTLTLFLQENVPVLEEADVGSQREEITVAQEKRHTSHRFNRKWQRNRFSPFDPSDREVQILVKSLSLNSGDIHVKDLYPDNNMPDYPLTTGFGISGTVIKTGRDVTRVKTKDAVIGLTSKILDGQSSIANVDEGMVIKKPENITFEEACTLPVDFLSIYYAFEHTEIQPGEKILILTSSVNTGLMAVHLALLKEADIYISVDSQEKLDYLKDMGVKHLINYSEDDFEKGILELTGNSKVDTIISSFEKVSTNIMNVLVDDGKFVEIK</sequence>
<dbReference type="SMART" id="SM01294">
    <property type="entry name" value="PKS_PP_betabranch"/>
    <property type="match status" value="1"/>
</dbReference>
<dbReference type="InterPro" id="IPR009081">
    <property type="entry name" value="PP-bd_ACP"/>
</dbReference>